<dbReference type="Proteomes" id="UP000316095">
    <property type="component" value="Unassembled WGS sequence"/>
</dbReference>
<dbReference type="AlphaFoldDB" id="A0A5C5XBH1"/>
<reference evidence="1 2" key="1">
    <citation type="submission" date="2019-02" db="EMBL/GenBank/DDBJ databases">
        <title>Deep-cultivation of Planctomycetes and their phenomic and genomic characterization uncovers novel biology.</title>
        <authorList>
            <person name="Wiegand S."/>
            <person name="Jogler M."/>
            <person name="Boedeker C."/>
            <person name="Pinto D."/>
            <person name="Vollmers J."/>
            <person name="Rivas-Marin E."/>
            <person name="Kohn T."/>
            <person name="Peeters S.H."/>
            <person name="Heuer A."/>
            <person name="Rast P."/>
            <person name="Oberbeckmann S."/>
            <person name="Bunk B."/>
            <person name="Jeske O."/>
            <person name="Meyerdierks A."/>
            <person name="Storesund J.E."/>
            <person name="Kallscheuer N."/>
            <person name="Luecker S."/>
            <person name="Lage O.M."/>
            <person name="Pohl T."/>
            <person name="Merkel B.J."/>
            <person name="Hornburger P."/>
            <person name="Mueller R.-W."/>
            <person name="Bruemmer F."/>
            <person name="Labrenz M."/>
            <person name="Spormann A.M."/>
            <person name="Op Den Camp H."/>
            <person name="Overmann J."/>
            <person name="Amann R."/>
            <person name="Jetten M.S.M."/>
            <person name="Mascher T."/>
            <person name="Medema M.H."/>
            <person name="Devos D.P."/>
            <person name="Kaster A.-K."/>
            <person name="Ovreas L."/>
            <person name="Rohde M."/>
            <person name="Galperin M.Y."/>
            <person name="Jogler C."/>
        </authorList>
    </citation>
    <scope>NUCLEOTIDE SEQUENCE [LARGE SCALE GENOMIC DNA]</scope>
    <source>
        <strain evidence="1 2">Pan54</strain>
    </source>
</reference>
<name>A0A5C5XBH1_9PLAN</name>
<proteinExistence type="predicted"/>
<comment type="caution">
    <text evidence="1">The sequence shown here is derived from an EMBL/GenBank/DDBJ whole genome shotgun (WGS) entry which is preliminary data.</text>
</comment>
<gene>
    <name evidence="1" type="ORF">Pan54_03310</name>
</gene>
<dbReference type="EMBL" id="SJPG01000001">
    <property type="protein sequence ID" value="TWT59623.1"/>
    <property type="molecule type" value="Genomic_DNA"/>
</dbReference>
<evidence type="ECO:0008006" key="3">
    <source>
        <dbReference type="Google" id="ProtNLM"/>
    </source>
</evidence>
<keyword evidence="2" id="KW-1185">Reference proteome</keyword>
<evidence type="ECO:0000313" key="1">
    <source>
        <dbReference type="EMBL" id="TWT59623.1"/>
    </source>
</evidence>
<accession>A0A5C5XBH1</accession>
<sequence length="84" mass="9443">MAIHKFELDVDDLLESFEELEYPRSQTNRKHPLPSVLMISVMGVLAAMVARPELLNGQTTKQNGCIPSSIFRTGFLARMCFVVC</sequence>
<dbReference type="RefSeq" id="WP_242631190.1">
    <property type="nucleotide sequence ID" value="NZ_SJPG01000001.1"/>
</dbReference>
<evidence type="ECO:0000313" key="2">
    <source>
        <dbReference type="Proteomes" id="UP000316095"/>
    </source>
</evidence>
<organism evidence="1 2">
    <name type="scientific">Rubinisphaera italica</name>
    <dbReference type="NCBI Taxonomy" id="2527969"/>
    <lineage>
        <taxon>Bacteria</taxon>
        <taxon>Pseudomonadati</taxon>
        <taxon>Planctomycetota</taxon>
        <taxon>Planctomycetia</taxon>
        <taxon>Planctomycetales</taxon>
        <taxon>Planctomycetaceae</taxon>
        <taxon>Rubinisphaera</taxon>
    </lineage>
</organism>
<protein>
    <recommendedName>
        <fullName evidence="3">H repeat-associated protein N-terminal domain-containing protein</fullName>
    </recommendedName>
</protein>